<dbReference type="InterPro" id="IPR043128">
    <property type="entry name" value="Rev_trsase/Diguanyl_cyclase"/>
</dbReference>
<proteinExistence type="predicted"/>
<name>A0A438BNM2_VITVI</name>
<dbReference type="Gene3D" id="3.30.70.270">
    <property type="match status" value="1"/>
</dbReference>
<dbReference type="SUPFAM" id="SSF56672">
    <property type="entry name" value="DNA/RNA polymerases"/>
    <property type="match status" value="1"/>
</dbReference>
<evidence type="ECO:0000313" key="4">
    <source>
        <dbReference type="Proteomes" id="UP000288805"/>
    </source>
</evidence>
<protein>
    <submittedName>
        <fullName evidence="3">Retrovirus-related Pol polyprotein from transposon 412</fullName>
    </submittedName>
</protein>
<dbReference type="InterPro" id="IPR043502">
    <property type="entry name" value="DNA/RNA_pol_sf"/>
</dbReference>
<sequence length="329" mass="36842">MKSFTSIGNNKGRGIEMMVLMVTSTEKGHMVRDCPESRKFVFGKPKEENKEDRQKPRAQGQVFAMTHRDAQATSDVVIVTFSIPGQPDFSFEGKHVDKPLRMISALRASSLLKKGCQGFLAYVLPPEREVEFTIDLAPGTTPISKAPYRMAPMKLKELKIQLQELLDKGFIRPSVSPWGAHVLFVKKKDGSMRLYIDYRELNKVMAYGDQGCISVDPGKVNAVSNWRRPNIVTEIRSFLGLASYYRRFIKGFSKIALPLTSLTQKGVKFEWSDDCECSFQELKNRLVTAPILTIPSGSRGFVVYSDAFHQGLGCVLMQHGKVVAYASSS</sequence>
<organism evidence="3 4">
    <name type="scientific">Vitis vinifera</name>
    <name type="common">Grape</name>
    <dbReference type="NCBI Taxonomy" id="29760"/>
    <lineage>
        <taxon>Eukaryota</taxon>
        <taxon>Viridiplantae</taxon>
        <taxon>Streptophyta</taxon>
        <taxon>Embryophyta</taxon>
        <taxon>Tracheophyta</taxon>
        <taxon>Spermatophyta</taxon>
        <taxon>Magnoliopsida</taxon>
        <taxon>eudicotyledons</taxon>
        <taxon>Gunneridae</taxon>
        <taxon>Pentapetalae</taxon>
        <taxon>rosids</taxon>
        <taxon>Vitales</taxon>
        <taxon>Vitaceae</taxon>
        <taxon>Viteae</taxon>
        <taxon>Vitis</taxon>
    </lineage>
</organism>
<dbReference type="Pfam" id="PF17919">
    <property type="entry name" value="RT_RNaseH_2"/>
    <property type="match status" value="1"/>
</dbReference>
<dbReference type="FunFam" id="3.30.70.270:FF:000020">
    <property type="entry name" value="Transposon Tf2-6 polyprotein-like Protein"/>
    <property type="match status" value="1"/>
</dbReference>
<feature type="domain" description="Reverse transcriptase/retrotransposon-derived protein RNase H-like" evidence="2">
    <location>
        <begin position="271"/>
        <end position="328"/>
    </location>
</feature>
<dbReference type="PANTHER" id="PTHR37984">
    <property type="entry name" value="PROTEIN CBG26694"/>
    <property type="match status" value="1"/>
</dbReference>
<dbReference type="EMBL" id="QGNW01002701">
    <property type="protein sequence ID" value="RVW12566.1"/>
    <property type="molecule type" value="Genomic_DNA"/>
</dbReference>
<dbReference type="GO" id="GO:0003824">
    <property type="term" value="F:catalytic activity"/>
    <property type="evidence" value="ECO:0007669"/>
    <property type="project" value="UniProtKB-KW"/>
</dbReference>
<comment type="caution">
    <text evidence="3">The sequence shown here is derived from an EMBL/GenBank/DDBJ whole genome shotgun (WGS) entry which is preliminary data.</text>
</comment>
<accession>A0A438BNM2</accession>
<gene>
    <name evidence="3" type="primary">POL_22</name>
    <name evidence="3" type="ORF">CK203_106355</name>
</gene>
<evidence type="ECO:0000259" key="2">
    <source>
        <dbReference type="Pfam" id="PF17919"/>
    </source>
</evidence>
<reference evidence="3 4" key="1">
    <citation type="journal article" date="2018" name="PLoS Genet.">
        <title>Population sequencing reveals clonal diversity and ancestral inbreeding in the grapevine cultivar Chardonnay.</title>
        <authorList>
            <person name="Roach M.J."/>
            <person name="Johnson D.L."/>
            <person name="Bohlmann J."/>
            <person name="van Vuuren H.J."/>
            <person name="Jones S.J."/>
            <person name="Pretorius I.S."/>
            <person name="Schmidt S.A."/>
            <person name="Borneman A.R."/>
        </authorList>
    </citation>
    <scope>NUCLEOTIDE SEQUENCE [LARGE SCALE GENOMIC DNA]</scope>
    <source>
        <strain evidence="4">cv. Chardonnay</strain>
        <tissue evidence="3">Leaf</tissue>
    </source>
</reference>
<dbReference type="Gene3D" id="3.10.10.10">
    <property type="entry name" value="HIV Type 1 Reverse Transcriptase, subunit A, domain 1"/>
    <property type="match status" value="1"/>
</dbReference>
<keyword evidence="1" id="KW-0511">Multifunctional enzyme</keyword>
<dbReference type="InterPro" id="IPR041577">
    <property type="entry name" value="RT_RNaseH_2"/>
</dbReference>
<dbReference type="AlphaFoldDB" id="A0A438BNM2"/>
<dbReference type="Proteomes" id="UP000288805">
    <property type="component" value="Unassembled WGS sequence"/>
</dbReference>
<dbReference type="PANTHER" id="PTHR37984:SF5">
    <property type="entry name" value="PROTEIN NYNRIN-LIKE"/>
    <property type="match status" value="1"/>
</dbReference>
<evidence type="ECO:0000313" key="3">
    <source>
        <dbReference type="EMBL" id="RVW12566.1"/>
    </source>
</evidence>
<evidence type="ECO:0000256" key="1">
    <source>
        <dbReference type="ARBA" id="ARBA00023268"/>
    </source>
</evidence>
<dbReference type="InterPro" id="IPR050951">
    <property type="entry name" value="Retrovirus_Pol_polyprotein"/>
</dbReference>